<proteinExistence type="inferred from homology"/>
<protein>
    <recommendedName>
        <fullName evidence="9">Histidine--tRNA ligase</fullName>
        <ecNumber evidence="9">6.1.1.21</ecNumber>
    </recommendedName>
    <alternativeName>
        <fullName evidence="9">Histidyl-tRNA synthetase</fullName>
        <shortName evidence="9">HisRS</shortName>
    </alternativeName>
</protein>
<keyword evidence="7 9" id="KW-0030">Aminoacyl-tRNA synthetase</keyword>
<dbReference type="Pfam" id="PF13393">
    <property type="entry name" value="tRNA-synt_His"/>
    <property type="match status" value="2"/>
</dbReference>
<dbReference type="InterPro" id="IPR004154">
    <property type="entry name" value="Anticodon-bd"/>
</dbReference>
<dbReference type="CDD" id="cd00859">
    <property type="entry name" value="HisRS_anticodon"/>
    <property type="match status" value="1"/>
</dbReference>
<dbReference type="InterPro" id="IPR033656">
    <property type="entry name" value="HisRS_anticodon"/>
</dbReference>
<dbReference type="InterPro" id="IPR041715">
    <property type="entry name" value="HisRS-like_core"/>
</dbReference>
<dbReference type="PANTHER" id="PTHR11476">
    <property type="entry name" value="HISTIDYL-TRNA SYNTHETASE"/>
    <property type="match status" value="1"/>
</dbReference>
<accession>A0ABW5J382</accession>
<name>A0ABW5J382_9FLAO</name>
<evidence type="ECO:0000256" key="8">
    <source>
        <dbReference type="ARBA" id="ARBA00047639"/>
    </source>
</evidence>
<dbReference type="SUPFAM" id="SSF55681">
    <property type="entry name" value="Class II aaRS and biotin synthetases"/>
    <property type="match status" value="1"/>
</dbReference>
<keyword evidence="5 9" id="KW-0067">ATP-binding</keyword>
<evidence type="ECO:0000313" key="12">
    <source>
        <dbReference type="Proteomes" id="UP001597468"/>
    </source>
</evidence>
<evidence type="ECO:0000256" key="5">
    <source>
        <dbReference type="ARBA" id="ARBA00022840"/>
    </source>
</evidence>
<reference evidence="12" key="1">
    <citation type="journal article" date="2019" name="Int. J. Syst. Evol. Microbiol.">
        <title>The Global Catalogue of Microorganisms (GCM) 10K type strain sequencing project: providing services to taxonomists for standard genome sequencing and annotation.</title>
        <authorList>
            <consortium name="The Broad Institute Genomics Platform"/>
            <consortium name="The Broad Institute Genome Sequencing Center for Infectious Disease"/>
            <person name="Wu L."/>
            <person name="Ma J."/>
        </authorList>
    </citation>
    <scope>NUCLEOTIDE SEQUENCE [LARGE SCALE GENOMIC DNA]</scope>
    <source>
        <strain evidence="12">KCTC 42585</strain>
    </source>
</reference>
<comment type="subunit">
    <text evidence="2 9">Homodimer.</text>
</comment>
<evidence type="ECO:0000256" key="4">
    <source>
        <dbReference type="ARBA" id="ARBA00022741"/>
    </source>
</evidence>
<dbReference type="EC" id="6.1.1.21" evidence="9"/>
<dbReference type="InterPro" id="IPR004516">
    <property type="entry name" value="HisRS/HisZ"/>
</dbReference>
<dbReference type="GO" id="GO:0004821">
    <property type="term" value="F:histidine-tRNA ligase activity"/>
    <property type="evidence" value="ECO:0007669"/>
    <property type="project" value="UniProtKB-EC"/>
</dbReference>
<dbReference type="Proteomes" id="UP001597468">
    <property type="component" value="Unassembled WGS sequence"/>
</dbReference>
<organism evidence="11 12">
    <name type="scientific">Salinimicrobium flavum</name>
    <dbReference type="NCBI Taxonomy" id="1737065"/>
    <lineage>
        <taxon>Bacteria</taxon>
        <taxon>Pseudomonadati</taxon>
        <taxon>Bacteroidota</taxon>
        <taxon>Flavobacteriia</taxon>
        <taxon>Flavobacteriales</taxon>
        <taxon>Flavobacteriaceae</taxon>
        <taxon>Salinimicrobium</taxon>
    </lineage>
</organism>
<feature type="domain" description="Aminoacyl-transfer RNA synthetases class-II family profile" evidence="10">
    <location>
        <begin position="1"/>
        <end position="400"/>
    </location>
</feature>
<dbReference type="Pfam" id="PF03129">
    <property type="entry name" value="HGTP_anticodon"/>
    <property type="match status" value="1"/>
</dbReference>
<keyword evidence="3 9" id="KW-0436">Ligase</keyword>
<dbReference type="Gene3D" id="3.30.930.10">
    <property type="entry name" value="Bira Bifunctional Protein, Domain 2"/>
    <property type="match status" value="1"/>
</dbReference>
<evidence type="ECO:0000259" key="10">
    <source>
        <dbReference type="PROSITE" id="PS50862"/>
    </source>
</evidence>
<keyword evidence="4 9" id="KW-0547">Nucleotide-binding</keyword>
<comment type="similarity">
    <text evidence="1 9">Belongs to the class-II aminoacyl-tRNA synthetase family.</text>
</comment>
<dbReference type="RefSeq" id="WP_380754375.1">
    <property type="nucleotide sequence ID" value="NZ_JBHULT010000012.1"/>
</dbReference>
<dbReference type="PIRSF" id="PIRSF001549">
    <property type="entry name" value="His-tRNA_synth"/>
    <property type="match status" value="1"/>
</dbReference>
<comment type="catalytic activity">
    <reaction evidence="8 9">
        <text>tRNA(His) + L-histidine + ATP = L-histidyl-tRNA(His) + AMP + diphosphate + H(+)</text>
        <dbReference type="Rhea" id="RHEA:17313"/>
        <dbReference type="Rhea" id="RHEA-COMP:9665"/>
        <dbReference type="Rhea" id="RHEA-COMP:9689"/>
        <dbReference type="ChEBI" id="CHEBI:15378"/>
        <dbReference type="ChEBI" id="CHEBI:30616"/>
        <dbReference type="ChEBI" id="CHEBI:33019"/>
        <dbReference type="ChEBI" id="CHEBI:57595"/>
        <dbReference type="ChEBI" id="CHEBI:78442"/>
        <dbReference type="ChEBI" id="CHEBI:78527"/>
        <dbReference type="ChEBI" id="CHEBI:456215"/>
        <dbReference type="EC" id="6.1.1.21"/>
    </reaction>
</comment>
<evidence type="ECO:0000256" key="2">
    <source>
        <dbReference type="ARBA" id="ARBA00011738"/>
    </source>
</evidence>
<dbReference type="Gene3D" id="3.40.50.800">
    <property type="entry name" value="Anticodon-binding domain"/>
    <property type="match status" value="1"/>
</dbReference>
<comment type="caution">
    <text evidence="11">The sequence shown here is derived from an EMBL/GenBank/DDBJ whole genome shotgun (WGS) entry which is preliminary data.</text>
</comment>
<dbReference type="HAMAP" id="MF_00127">
    <property type="entry name" value="His_tRNA_synth"/>
    <property type="match status" value="1"/>
</dbReference>
<dbReference type="PANTHER" id="PTHR11476:SF7">
    <property type="entry name" value="HISTIDINE--TRNA LIGASE"/>
    <property type="match status" value="1"/>
</dbReference>
<dbReference type="CDD" id="cd00773">
    <property type="entry name" value="HisRS-like_core"/>
    <property type="match status" value="1"/>
</dbReference>
<evidence type="ECO:0000256" key="9">
    <source>
        <dbReference type="HAMAP-Rule" id="MF_00127"/>
    </source>
</evidence>
<gene>
    <name evidence="9 11" type="primary">hisS</name>
    <name evidence="11" type="ORF">ACFSTG_14025</name>
</gene>
<comment type="subcellular location">
    <subcellularLocation>
        <location evidence="9">Cytoplasm</location>
    </subcellularLocation>
</comment>
<evidence type="ECO:0000256" key="3">
    <source>
        <dbReference type="ARBA" id="ARBA00022598"/>
    </source>
</evidence>
<sequence length="458" mass="51540">MAQKPSIPKGTRDFSPAEVAKRNYIIENIRNQFQNFGFQPIETPSFENSDTLMGKYGEEGDRLIFKILNSGDFLKKADPAAYDERDSLKITSSISEKALRYDLTVPFARYVVQHRNELEFPFKRYQIQPVWRADRPQKGRFREFYQCDADVVGSTSLWQEVEFVQLYDAVFTALGLEGVTIKINNRKVLSGFAEVIGESEKLIDFTIALDKLDKIGVDGVKKEMQEKGISSEAIKKIEEVFNLKGDFSEKIGVLKNILSSSEIGKKGIRELEFIAEAIEELKLETAKLDLDVTLARGLNYYTGAIFEVAAPDDVQIGSIGGGGRYDDLTGIFGLNDVSGVGISFGLDRIYLVLEELDLFPEAVSGNIKALFINFGENESMYCLKAIKELRKAGIASELYPDDAKMKKQMTHANRREIPFVILAGQDEMDKGEFTVKTMRTGEQDTLSLEKLVEKIRDL</sequence>
<evidence type="ECO:0000256" key="6">
    <source>
        <dbReference type="ARBA" id="ARBA00022917"/>
    </source>
</evidence>
<dbReference type="SUPFAM" id="SSF52954">
    <property type="entry name" value="Class II aaRS ABD-related"/>
    <property type="match status" value="1"/>
</dbReference>
<dbReference type="InterPro" id="IPR006195">
    <property type="entry name" value="aa-tRNA-synth_II"/>
</dbReference>
<dbReference type="InterPro" id="IPR015807">
    <property type="entry name" value="His-tRNA-ligase"/>
</dbReference>
<evidence type="ECO:0000256" key="7">
    <source>
        <dbReference type="ARBA" id="ARBA00023146"/>
    </source>
</evidence>
<dbReference type="EMBL" id="JBHULT010000012">
    <property type="protein sequence ID" value="MFD2519020.1"/>
    <property type="molecule type" value="Genomic_DNA"/>
</dbReference>
<evidence type="ECO:0000313" key="11">
    <source>
        <dbReference type="EMBL" id="MFD2519020.1"/>
    </source>
</evidence>
<evidence type="ECO:0000256" key="1">
    <source>
        <dbReference type="ARBA" id="ARBA00008226"/>
    </source>
</evidence>
<keyword evidence="9" id="KW-0963">Cytoplasm</keyword>
<dbReference type="InterPro" id="IPR036621">
    <property type="entry name" value="Anticodon-bd_dom_sf"/>
</dbReference>
<dbReference type="NCBIfam" id="TIGR00442">
    <property type="entry name" value="hisS"/>
    <property type="match status" value="1"/>
</dbReference>
<dbReference type="PROSITE" id="PS50862">
    <property type="entry name" value="AA_TRNA_LIGASE_II"/>
    <property type="match status" value="1"/>
</dbReference>
<dbReference type="InterPro" id="IPR045864">
    <property type="entry name" value="aa-tRNA-synth_II/BPL/LPL"/>
</dbReference>
<keyword evidence="12" id="KW-1185">Reference proteome</keyword>
<keyword evidence="6 9" id="KW-0648">Protein biosynthesis</keyword>